<dbReference type="InterPro" id="IPR000421">
    <property type="entry name" value="FA58C"/>
</dbReference>
<evidence type="ECO:0000256" key="1">
    <source>
        <dbReference type="ARBA" id="ARBA00004196"/>
    </source>
</evidence>
<sequence>MKIKYQIIAFLLILLISSQGMYSFAAENALIFGEGFGEYITNSHEVSSLDISGNEVKVTQRLAQDKALLLPEGTAVSLDKTVSEKPENNFMLAFELDLVNNQGFNMEAGIKSGSTAYRLITIQNSGITLPDNKKISGLMPGRYNEIVLKFRAKAKRVDVVINGKAYVCDWKLTTWPSSPDGFFIKKATAGECHIDNIVLQNGLGELCKPEENYNSEIEEDLYLNENLGDYTYFRSDSITTGGAGTQGYFNYNENAKTGTIVREMADYKNPDKGDCIIITKQSGDDSYFETYINKIKIYNDGITYPYFYLETDLWCENSNMIGQMFLLRDNKSGTSNADSVLGTYNGSDIVLCDGQIIKNVVMPKTWVNYKALVNLNTHTAKIYINDELKAENVKLNENLKQLNAVRFTIERNSAYGTVKVRNVEVTGLMKEPENLDIEHTYVFSDDREIERYLSGKVAFHHYGGIYYKEGQRTALADGSIYEDGEFYISLEEFNHIFGTAYSADGNTIRSGDEDVALTSSVRQRNNITYVPMKELVEKLGRFVTDDNYGMVIVSNEKMYWKPEDEVPIYQQPWNDGDITTLTPLQEINAFLIFERPEPEELKQEFEAVMAEREQAHPRLFGTRADFDNIIEIAKNDTYMQQMVDMIISSADNHLTRDLYTYKFDDNYRTYNTANGFNGRMQILGLAYLLTGNKKYSDRAWEEMQSICSFPDFNECHVIDAALYVGGLAFGYDWCYDALSEEQRSCIEDAVMEKGLKVLDRAFYRGLPSSASASTAQTSTQVTNYFTEWTSNYNTHVNVGIINAALAFAEVDPTLCFGTLNRAMRSVEYTMYGFLPSGTWAESNSYWTVTVTAMTKIIASLESIYGRDFGFGEYQGFEDTCYFYASMASPNGLIAYNDETGDSSNITNTVYAYFAKRYGQKDIGALRKLHILGAFKKISGAAIGLFDLLYYDPDIQTSDTELFPIMSYFNGLESVSFHEDYSDPDALFFTAYAGLSYYYHSHNDGGAFGFDMLGERWATDLGKENYNVGLTNSAIYRKRTEGHNTLTINNGEAYGQDVNAFAPLIKAESSEVGGYAVMDMTSYYASQANSVIRGFYIDDSFTAVTVQDEIDLKADSEVYWFMHTKADIDIIDETTALLSQNGKSIMLQMETDAAEFELSQMAAEPLPSSPQGGNQNPNVGYSKVAIRLNGNGKINLTVRMSPYMVESLHVTPIAEWTVPQGALQDKEDFSYKLMVDGREMSNASVIAVLDENAIPSWEIIPNDPTKIVEVIHDPKTVGEKVEVVVYNADRSKIMPSRILYSATSDALLDYYEQFAAKSITVTDEPEAENPGVNAIDGDIISRWCAKEPNAEGILDFGNVVTFDAFAAGFWKGNEREYTFELYTSEDGVSYTPIDTGTFVSSGTSDNYEIYRLDKAYNARYIKFVNKGNTAEISPNNEFSNLTELLLLKFKD</sequence>
<evidence type="ECO:0000256" key="2">
    <source>
        <dbReference type="ARBA" id="ARBA00023295"/>
    </source>
</evidence>
<evidence type="ECO:0000259" key="4">
    <source>
        <dbReference type="Pfam" id="PF07940"/>
    </source>
</evidence>
<dbReference type="PANTHER" id="PTHR38045:SF1">
    <property type="entry name" value="HEPARINASE II_III-LIKE PROTEIN"/>
    <property type="match status" value="1"/>
</dbReference>
<dbReference type="InterPro" id="IPR012480">
    <property type="entry name" value="Hepar_II_III_C"/>
</dbReference>
<organism evidence="6 7">
    <name type="scientific">Ructibacterium gallinarum</name>
    <dbReference type="NCBI Taxonomy" id="2779355"/>
    <lineage>
        <taxon>Bacteria</taxon>
        <taxon>Bacillati</taxon>
        <taxon>Bacillota</taxon>
        <taxon>Clostridia</taxon>
        <taxon>Eubacteriales</taxon>
        <taxon>Oscillospiraceae</taxon>
        <taxon>Ructibacterium</taxon>
    </lineage>
</organism>
<evidence type="ECO:0000259" key="3">
    <source>
        <dbReference type="Pfam" id="PF00754"/>
    </source>
</evidence>
<dbReference type="PANTHER" id="PTHR38045">
    <property type="entry name" value="CHROMOSOME 1, WHOLE GENOME SHOTGUN SEQUENCE"/>
    <property type="match status" value="1"/>
</dbReference>
<evidence type="ECO:0000313" key="6">
    <source>
        <dbReference type="EMBL" id="MBE5040803.1"/>
    </source>
</evidence>
<dbReference type="Pfam" id="PF00754">
    <property type="entry name" value="F5_F8_type_C"/>
    <property type="match status" value="1"/>
</dbReference>
<dbReference type="InterPro" id="IPR008979">
    <property type="entry name" value="Galactose-bd-like_sf"/>
</dbReference>
<dbReference type="Pfam" id="PF16332">
    <property type="entry name" value="DUF4962"/>
    <property type="match status" value="1"/>
</dbReference>
<dbReference type="Gene3D" id="2.70.98.70">
    <property type="match status" value="1"/>
</dbReference>
<keyword evidence="2" id="KW-0378">Hydrolase</keyword>
<dbReference type="Gene3D" id="2.60.120.260">
    <property type="entry name" value="Galactose-binding domain-like"/>
    <property type="match status" value="1"/>
</dbReference>
<gene>
    <name evidence="6" type="ORF">INF28_10065</name>
</gene>
<keyword evidence="7" id="KW-1185">Reference proteome</keyword>
<feature type="domain" description="Heparinase II/III-like C-terminal" evidence="4">
    <location>
        <begin position="994"/>
        <end position="1159"/>
    </location>
</feature>
<accession>A0A9D5LZA2</accession>
<dbReference type="Proteomes" id="UP000806542">
    <property type="component" value="Unassembled WGS sequence"/>
</dbReference>
<evidence type="ECO:0000259" key="5">
    <source>
        <dbReference type="Pfam" id="PF16332"/>
    </source>
</evidence>
<dbReference type="SUPFAM" id="SSF49785">
    <property type="entry name" value="Galactose-binding domain-like"/>
    <property type="match status" value="1"/>
</dbReference>
<dbReference type="RefSeq" id="WP_226393357.1">
    <property type="nucleotide sequence ID" value="NZ_JADCKB010000023.1"/>
</dbReference>
<dbReference type="GO" id="GO:0030313">
    <property type="term" value="C:cell envelope"/>
    <property type="evidence" value="ECO:0007669"/>
    <property type="project" value="UniProtKB-SubCell"/>
</dbReference>
<feature type="domain" description="F5/8 type C" evidence="3">
    <location>
        <begin position="1319"/>
        <end position="1428"/>
    </location>
</feature>
<evidence type="ECO:0000313" key="7">
    <source>
        <dbReference type="Proteomes" id="UP000806542"/>
    </source>
</evidence>
<reference evidence="6" key="1">
    <citation type="submission" date="2020-10" db="EMBL/GenBank/DDBJ databases">
        <title>ChiBAC.</title>
        <authorList>
            <person name="Zenner C."/>
            <person name="Hitch T.C.A."/>
            <person name="Clavel T."/>
        </authorList>
    </citation>
    <scope>NUCLEOTIDE SEQUENCE</scope>
    <source>
        <strain evidence="6">DSM 107454</strain>
    </source>
</reference>
<dbReference type="GO" id="GO:0016798">
    <property type="term" value="F:hydrolase activity, acting on glycosyl bonds"/>
    <property type="evidence" value="ECO:0007669"/>
    <property type="project" value="UniProtKB-KW"/>
</dbReference>
<dbReference type="EMBL" id="JADCKB010000023">
    <property type="protein sequence ID" value="MBE5040803.1"/>
    <property type="molecule type" value="Genomic_DNA"/>
</dbReference>
<dbReference type="Pfam" id="PF07940">
    <property type="entry name" value="Hepar_II_III_C"/>
    <property type="match status" value="1"/>
</dbReference>
<comment type="subcellular location">
    <subcellularLocation>
        <location evidence="1">Cell envelope</location>
    </subcellularLocation>
</comment>
<dbReference type="GO" id="GO:0016829">
    <property type="term" value="F:lyase activity"/>
    <property type="evidence" value="ECO:0007669"/>
    <property type="project" value="InterPro"/>
</dbReference>
<protein>
    <submittedName>
        <fullName evidence="6">Heparinase II/III family protein</fullName>
    </submittedName>
</protein>
<dbReference type="InterPro" id="IPR032518">
    <property type="entry name" value="HepII_N"/>
</dbReference>
<feature type="domain" description="Heparinase II N-terminal" evidence="5">
    <location>
        <begin position="587"/>
        <end position="758"/>
    </location>
</feature>
<dbReference type="Gene3D" id="1.50.10.100">
    <property type="entry name" value="Chondroitin AC/alginate lyase"/>
    <property type="match status" value="1"/>
</dbReference>
<dbReference type="SUPFAM" id="SSF48230">
    <property type="entry name" value="Chondroitin AC/alginate lyase"/>
    <property type="match status" value="1"/>
</dbReference>
<name>A0A9D5LZA2_9FIRM</name>
<proteinExistence type="predicted"/>
<comment type="caution">
    <text evidence="6">The sequence shown here is derived from an EMBL/GenBank/DDBJ whole genome shotgun (WGS) entry which is preliminary data.</text>
</comment>
<dbReference type="InterPro" id="IPR008929">
    <property type="entry name" value="Chondroitin_lyas"/>
</dbReference>
<keyword evidence="2" id="KW-0326">Glycosidase</keyword>